<evidence type="ECO:0000313" key="1">
    <source>
        <dbReference type="EMBL" id="JAP86485.1"/>
    </source>
</evidence>
<dbReference type="PANTHER" id="PTHR21037:SF2">
    <property type="entry name" value="SIMILAR TO NOVEL PROTEIN"/>
    <property type="match status" value="1"/>
</dbReference>
<dbReference type="EMBL" id="GEDV01002072">
    <property type="protein sequence ID" value="JAP86485.1"/>
    <property type="molecule type" value="Transcribed_RNA"/>
</dbReference>
<proteinExistence type="predicted"/>
<dbReference type="Pfam" id="PF17653">
    <property type="entry name" value="DUF5522"/>
    <property type="match status" value="1"/>
</dbReference>
<protein>
    <submittedName>
        <fullName evidence="1">Uncharacterized protein</fullName>
    </submittedName>
</protein>
<dbReference type="AlphaFoldDB" id="A0A131Z6R4"/>
<accession>A0A131Z6R4</accession>
<organism evidence="1">
    <name type="scientific">Rhipicephalus appendiculatus</name>
    <name type="common">Brown ear tick</name>
    <dbReference type="NCBI Taxonomy" id="34631"/>
    <lineage>
        <taxon>Eukaryota</taxon>
        <taxon>Metazoa</taxon>
        <taxon>Ecdysozoa</taxon>
        <taxon>Arthropoda</taxon>
        <taxon>Chelicerata</taxon>
        <taxon>Arachnida</taxon>
        <taxon>Acari</taxon>
        <taxon>Parasitiformes</taxon>
        <taxon>Ixodida</taxon>
        <taxon>Ixodoidea</taxon>
        <taxon>Ixodidae</taxon>
        <taxon>Rhipicephalinae</taxon>
        <taxon>Rhipicephalus</taxon>
        <taxon>Rhipicephalus</taxon>
    </lineage>
</organism>
<dbReference type="InterPro" id="IPR040807">
    <property type="entry name" value="DUF5522"/>
</dbReference>
<dbReference type="PANTHER" id="PTHR21037">
    <property type="entry name" value="39S RIBOSOMAL PROTEIN L14, MITOCHONDRIAL"/>
    <property type="match status" value="1"/>
</dbReference>
<reference evidence="1" key="1">
    <citation type="journal article" date="2016" name="Ticks Tick Borne Dis.">
        <title>De novo assembly and annotation of the salivary gland transcriptome of Rhipicephalus appendiculatus male and female ticks during blood feeding.</title>
        <authorList>
            <person name="de Castro M.H."/>
            <person name="de Klerk D."/>
            <person name="Pienaar R."/>
            <person name="Latif A.A."/>
            <person name="Rees D.J."/>
            <person name="Mans B.J."/>
        </authorList>
    </citation>
    <scope>NUCLEOTIDE SEQUENCE</scope>
    <source>
        <tissue evidence="1">Salivary glands</tissue>
    </source>
</reference>
<sequence>MLARTFSRRCHLTRCFWTSAEEETNPGPKTEEERRQRTEEYRKLFRDIDRSICSDRLSDNERKVHEAHKLAVQRGEKTYIDPMTGYTVFSGLHHYLRGVCCGCGCRHCPYQHVNAKDEVKEKMMFNSAFYVPKTVA</sequence>
<name>A0A131Z6R4_RHIAP</name>